<dbReference type="Proteomes" id="UP001565220">
    <property type="component" value="Unassembled WGS sequence"/>
</dbReference>
<dbReference type="RefSeq" id="WP_369868721.1">
    <property type="nucleotide sequence ID" value="NZ_JBGFFE010000007.1"/>
</dbReference>
<gene>
    <name evidence="1" type="ORF">AB8S09_06655</name>
</gene>
<organism evidence="1 2">
    <name type="scientific">Clostridium lapidicellarium</name>
    <dbReference type="NCBI Taxonomy" id="3240931"/>
    <lineage>
        <taxon>Bacteria</taxon>
        <taxon>Bacillati</taxon>
        <taxon>Bacillota</taxon>
        <taxon>Clostridia</taxon>
        <taxon>Eubacteriales</taxon>
        <taxon>Clostridiaceae</taxon>
        <taxon>Clostridium</taxon>
    </lineage>
</organism>
<dbReference type="EMBL" id="JBGFFE010000007">
    <property type="protein sequence ID" value="MEY8763319.1"/>
    <property type="molecule type" value="Genomic_DNA"/>
</dbReference>
<evidence type="ECO:0008006" key="3">
    <source>
        <dbReference type="Google" id="ProtNLM"/>
    </source>
</evidence>
<evidence type="ECO:0000313" key="2">
    <source>
        <dbReference type="Proteomes" id="UP001565220"/>
    </source>
</evidence>
<evidence type="ECO:0000313" key="1">
    <source>
        <dbReference type="EMBL" id="MEY8763319.1"/>
    </source>
</evidence>
<keyword evidence="2" id="KW-1185">Reference proteome</keyword>
<comment type="caution">
    <text evidence="1">The sequence shown here is derived from an EMBL/GenBank/DDBJ whole genome shotgun (WGS) entry which is preliminary data.</text>
</comment>
<reference evidence="1 2" key="1">
    <citation type="submission" date="2024-08" db="EMBL/GenBank/DDBJ databases">
        <title>Clostridium lapicellarii sp. nov., and Clostridium renhuaiense sp. nov., two species isolated from the mud in a fermentation cellar used for producing sauce-flavour Chinese liquors.</title>
        <authorList>
            <person name="Yang F."/>
            <person name="Wang H."/>
            <person name="Chen L.Q."/>
            <person name="Zhou N."/>
            <person name="Lu J.J."/>
            <person name="Pu X.X."/>
            <person name="Wan B."/>
            <person name="Wang L."/>
            <person name="Liu S.J."/>
        </authorList>
    </citation>
    <scope>NUCLEOTIDE SEQUENCE [LARGE SCALE GENOMIC DNA]</scope>
    <source>
        <strain evidence="1 2">MT-113</strain>
    </source>
</reference>
<sequence>MDDYSDFLQAYIELHGRLDYSTRYMSKNKRERYRGLRLRIYGNYIIINSINNILHRYIKVSLKTPQLNINKKTAILYYTSFKEIDAIINYISGTPCFLEFWQDVDMKLKKPVIYKEPLKKLLKNL</sequence>
<proteinExistence type="predicted"/>
<name>A0ABV4DVP2_9CLOT</name>
<protein>
    <recommendedName>
        <fullName evidence="3">Homing endonuclease LAGLIDADG domain-containing protein</fullName>
    </recommendedName>
</protein>
<accession>A0ABV4DVP2</accession>